<dbReference type="InterPro" id="IPR041478">
    <property type="entry name" value="TetR_C_27"/>
</dbReference>
<organism evidence="7 8">
    <name type="scientific">Streptomyces spongiicola</name>
    <dbReference type="NCBI Taxonomy" id="1690221"/>
    <lineage>
        <taxon>Bacteria</taxon>
        <taxon>Bacillati</taxon>
        <taxon>Actinomycetota</taxon>
        <taxon>Actinomycetes</taxon>
        <taxon>Kitasatosporales</taxon>
        <taxon>Streptomycetaceae</taxon>
        <taxon>Streptomyces</taxon>
    </lineage>
</organism>
<dbReference type="Pfam" id="PF00440">
    <property type="entry name" value="TetR_N"/>
    <property type="match status" value="1"/>
</dbReference>
<evidence type="ECO:0000313" key="8">
    <source>
        <dbReference type="Proteomes" id="UP000265354"/>
    </source>
</evidence>
<dbReference type="Gene3D" id="1.10.357.10">
    <property type="entry name" value="Tetracycline Repressor, domain 2"/>
    <property type="match status" value="1"/>
</dbReference>
<dbReference type="AlphaFoldDB" id="A0A388SVQ7"/>
<dbReference type="GO" id="GO:0000976">
    <property type="term" value="F:transcription cis-regulatory region binding"/>
    <property type="evidence" value="ECO:0007669"/>
    <property type="project" value="TreeGrafter"/>
</dbReference>
<keyword evidence="3" id="KW-0804">Transcription</keyword>
<dbReference type="PANTHER" id="PTHR30055:SF151">
    <property type="entry name" value="TRANSCRIPTIONAL REGULATORY PROTEIN"/>
    <property type="match status" value="1"/>
</dbReference>
<accession>A0A388SVQ7</accession>
<proteinExistence type="predicted"/>
<evidence type="ECO:0000256" key="4">
    <source>
        <dbReference type="PROSITE-ProRule" id="PRU00335"/>
    </source>
</evidence>
<name>A0A388SVQ7_9ACTN</name>
<evidence type="ECO:0000313" key="7">
    <source>
        <dbReference type="EMBL" id="GBQ00144.1"/>
    </source>
</evidence>
<feature type="domain" description="HTH tetR-type" evidence="6">
    <location>
        <begin position="75"/>
        <end position="135"/>
    </location>
</feature>
<dbReference type="InterPro" id="IPR023772">
    <property type="entry name" value="DNA-bd_HTH_TetR-type_CS"/>
</dbReference>
<evidence type="ECO:0000256" key="3">
    <source>
        <dbReference type="ARBA" id="ARBA00023163"/>
    </source>
</evidence>
<gene>
    <name evidence="7" type="ORF">SSP531S_15540</name>
</gene>
<feature type="DNA-binding region" description="H-T-H motif" evidence="4">
    <location>
        <begin position="98"/>
        <end position="117"/>
    </location>
</feature>
<dbReference type="EMBL" id="BGZL01000003">
    <property type="protein sequence ID" value="GBQ00144.1"/>
    <property type="molecule type" value="Genomic_DNA"/>
</dbReference>
<evidence type="ECO:0000259" key="6">
    <source>
        <dbReference type="PROSITE" id="PS50977"/>
    </source>
</evidence>
<comment type="caution">
    <text evidence="7">The sequence shown here is derived from an EMBL/GenBank/DDBJ whole genome shotgun (WGS) entry which is preliminary data.</text>
</comment>
<dbReference type="GO" id="GO:0003700">
    <property type="term" value="F:DNA-binding transcription factor activity"/>
    <property type="evidence" value="ECO:0007669"/>
    <property type="project" value="TreeGrafter"/>
</dbReference>
<feature type="region of interest" description="Disordered" evidence="5">
    <location>
        <begin position="1"/>
        <end position="58"/>
    </location>
</feature>
<feature type="compositionally biased region" description="Low complexity" evidence="5">
    <location>
        <begin position="30"/>
        <end position="58"/>
    </location>
</feature>
<sequence>MPSGSGHGGSRPARSSPAAGPRGRPPRPDPAGAAADTGRAVAGRRAARPGRGVSAAAPAVSVGEGTVGAMSTTETLSADRILEATEEVLRRFGPSKATVVDVARALGVSHGSVYRHFRTKAALREAVTARWLGRTEELLSGITEGPAGSAEEKLRSWLSCLFEAKRHKAGDDPELFATYAVLITETSGVVDEHLVVLVSQLTRIIEQGVRGGEFGAPDPVSTAQAVFDATARFHDPVFAREWRRPAIDDEFRAVCELLLRGLRA</sequence>
<feature type="compositionally biased region" description="Low complexity" evidence="5">
    <location>
        <begin position="10"/>
        <end position="22"/>
    </location>
</feature>
<evidence type="ECO:0000256" key="1">
    <source>
        <dbReference type="ARBA" id="ARBA00023015"/>
    </source>
</evidence>
<dbReference type="InterPro" id="IPR001647">
    <property type="entry name" value="HTH_TetR"/>
</dbReference>
<protein>
    <recommendedName>
        <fullName evidence="6">HTH tetR-type domain-containing protein</fullName>
    </recommendedName>
</protein>
<dbReference type="PROSITE" id="PS01081">
    <property type="entry name" value="HTH_TETR_1"/>
    <property type="match status" value="1"/>
</dbReference>
<dbReference type="InterPro" id="IPR050109">
    <property type="entry name" value="HTH-type_TetR-like_transc_reg"/>
</dbReference>
<reference evidence="7 8" key="1">
    <citation type="submission" date="2018-07" db="EMBL/GenBank/DDBJ databases">
        <title>Whole Genome Shotgun Sequence of Streptomyces spongiicola strain 531S.</title>
        <authorList>
            <person name="Dohra H."/>
            <person name="Kodani S."/>
        </authorList>
    </citation>
    <scope>NUCLEOTIDE SEQUENCE [LARGE SCALE GENOMIC DNA]</scope>
    <source>
        <strain evidence="7 8">531S</strain>
    </source>
</reference>
<keyword evidence="1" id="KW-0805">Transcription regulation</keyword>
<dbReference type="InterPro" id="IPR036271">
    <property type="entry name" value="Tet_transcr_reg_TetR-rel_C_sf"/>
</dbReference>
<evidence type="ECO:0000256" key="2">
    <source>
        <dbReference type="ARBA" id="ARBA00023125"/>
    </source>
</evidence>
<keyword evidence="2 4" id="KW-0238">DNA-binding</keyword>
<dbReference type="Pfam" id="PF17935">
    <property type="entry name" value="TetR_C_27"/>
    <property type="match status" value="1"/>
</dbReference>
<dbReference type="PROSITE" id="PS50977">
    <property type="entry name" value="HTH_TETR_2"/>
    <property type="match status" value="1"/>
</dbReference>
<dbReference type="PANTHER" id="PTHR30055">
    <property type="entry name" value="HTH-TYPE TRANSCRIPTIONAL REGULATOR RUTR"/>
    <property type="match status" value="1"/>
</dbReference>
<dbReference type="PRINTS" id="PR00455">
    <property type="entry name" value="HTHTETR"/>
</dbReference>
<dbReference type="InterPro" id="IPR009057">
    <property type="entry name" value="Homeodomain-like_sf"/>
</dbReference>
<dbReference type="Proteomes" id="UP000265354">
    <property type="component" value="Unassembled WGS sequence"/>
</dbReference>
<dbReference type="SUPFAM" id="SSF46689">
    <property type="entry name" value="Homeodomain-like"/>
    <property type="match status" value="1"/>
</dbReference>
<evidence type="ECO:0000256" key="5">
    <source>
        <dbReference type="SAM" id="MobiDB-lite"/>
    </source>
</evidence>
<dbReference type="SUPFAM" id="SSF48498">
    <property type="entry name" value="Tetracyclin repressor-like, C-terminal domain"/>
    <property type="match status" value="1"/>
</dbReference>